<reference evidence="4" key="1">
    <citation type="submission" date="2021-06" db="EMBL/GenBank/DDBJ databases">
        <title>Novel Mycoplasma species detected in California sea lions (Zalophus californianus) from the USA.</title>
        <authorList>
            <person name="Volokhov D.V."/>
            <person name="Furtak V.A."/>
            <person name="Zagorodnyaya T.A."/>
        </authorList>
    </citation>
    <scope>NUCLEOTIDE SEQUENCE [LARGE SCALE GENOMIC DNA]</scope>
    <source>
        <strain evidence="4">CSL 5346</strain>
    </source>
</reference>
<evidence type="ECO:0000259" key="3">
    <source>
        <dbReference type="Pfam" id="PF00266"/>
    </source>
</evidence>
<evidence type="ECO:0000313" key="4">
    <source>
        <dbReference type="EMBL" id="MBU4692473.1"/>
    </source>
</evidence>
<dbReference type="PANTHER" id="PTHR43586">
    <property type="entry name" value="CYSTEINE DESULFURASE"/>
    <property type="match status" value="1"/>
</dbReference>
<evidence type="ECO:0000256" key="1">
    <source>
        <dbReference type="ARBA" id="ARBA00001933"/>
    </source>
</evidence>
<evidence type="ECO:0000256" key="2">
    <source>
        <dbReference type="ARBA" id="ARBA00022898"/>
    </source>
</evidence>
<feature type="domain" description="Aminotransferase class V" evidence="3">
    <location>
        <begin position="17"/>
        <end position="371"/>
    </location>
</feature>
<dbReference type="EMBL" id="JAHMHH010000003">
    <property type="protein sequence ID" value="MBU4692473.1"/>
    <property type="molecule type" value="Genomic_DNA"/>
</dbReference>
<dbReference type="RefSeq" id="WP_216489106.1">
    <property type="nucleotide sequence ID" value="NZ_JAHMHH010000003.1"/>
</dbReference>
<keyword evidence="5" id="KW-1185">Reference proteome</keyword>
<comment type="caution">
    <text evidence="4">The sequence shown here is derived from an EMBL/GenBank/DDBJ whole genome shotgun (WGS) entry which is preliminary data.</text>
</comment>
<dbReference type="PANTHER" id="PTHR43586:SF8">
    <property type="entry name" value="CYSTEINE DESULFURASE 1, CHLOROPLASTIC"/>
    <property type="match status" value="1"/>
</dbReference>
<keyword evidence="2" id="KW-0663">Pyridoxal phosphate</keyword>
<organism evidence="4 5">
    <name type="scientific">Mycoplasma zalophi</name>
    <dbReference type="NCBI Taxonomy" id="191287"/>
    <lineage>
        <taxon>Bacteria</taxon>
        <taxon>Bacillati</taxon>
        <taxon>Mycoplasmatota</taxon>
        <taxon>Mollicutes</taxon>
        <taxon>Mycoplasmataceae</taxon>
        <taxon>Mycoplasma</taxon>
    </lineage>
</organism>
<keyword evidence="4" id="KW-0808">Transferase</keyword>
<protein>
    <submittedName>
        <fullName evidence="4">Aminotransferase class V-fold PLP-dependent enzyme</fullName>
    </submittedName>
</protein>
<dbReference type="Proteomes" id="UP000718793">
    <property type="component" value="Unassembled WGS sequence"/>
</dbReference>
<proteinExistence type="predicted"/>
<name>A0ABS6DQE8_9MOLU</name>
<dbReference type="InterPro" id="IPR000192">
    <property type="entry name" value="Aminotrans_V_dom"/>
</dbReference>
<evidence type="ECO:0000313" key="5">
    <source>
        <dbReference type="Proteomes" id="UP000718793"/>
    </source>
</evidence>
<accession>A0ABS6DQE8</accession>
<gene>
    <name evidence="4" type="ORF">KQ875_02590</name>
</gene>
<dbReference type="Pfam" id="PF00266">
    <property type="entry name" value="Aminotran_5"/>
    <property type="match status" value="1"/>
</dbReference>
<comment type="cofactor">
    <cofactor evidence="1">
        <name>pyridoxal 5'-phosphate</name>
        <dbReference type="ChEBI" id="CHEBI:597326"/>
    </cofactor>
</comment>
<keyword evidence="4" id="KW-0032">Aminotransferase</keyword>
<dbReference type="GO" id="GO:0008483">
    <property type="term" value="F:transaminase activity"/>
    <property type="evidence" value="ECO:0007669"/>
    <property type="project" value="UniProtKB-KW"/>
</dbReference>
<sequence>MNYKNRFPMLVNNPDLVYFDNGALALKPDLVCEAGNDFYTKYSISTRTKDSKLGLKTSAFITQTRQKLASLVDADEKNVIFTSGSTESLNQIAMMVADIVEDGDEILFSLFNHASNVLPFFYYLQNKNVTYKYFSDQIELLNMINPKTKIICLSQITNNFNVKYDLDEIYKLCKENEVFLINDAAQAIAYKKVTIKNCDAIIMSANKFYGPTGLGSMIFSKRLYNKLRPKKFGGGASKYLNYTDVLSPLAFEAGTQNFAGIFQLNSALDFVNEIGLDNINKKVTEISYYLHNKLKELENIVLYSKPGDVICLFNVKNVASQDVASYLGNNSIYVRSGTFCAWFMENISEVKGTYVRVSLGFYNDESDVNKLIDKLKTGGDFLDYL</sequence>